<dbReference type="KEGG" id="pseo:OM33_03050"/>
<accession>A0A0A7EDU6</accession>
<dbReference type="PANTHER" id="PTHR42711">
    <property type="entry name" value="ABC TRANSPORTER ATP-BINDING PROTEIN"/>
    <property type="match status" value="1"/>
</dbReference>
<dbReference type="InterPro" id="IPR027417">
    <property type="entry name" value="P-loop_NTPase"/>
</dbReference>
<proteinExistence type="inferred from homology"/>
<evidence type="ECO:0000256" key="1">
    <source>
        <dbReference type="ARBA" id="ARBA00005417"/>
    </source>
</evidence>
<keyword evidence="2" id="KW-0813">Transport</keyword>
<dbReference type="EMBL" id="CP009888">
    <property type="protein sequence ID" value="AIY64241.1"/>
    <property type="molecule type" value="Genomic_DNA"/>
</dbReference>
<organism evidence="7 8">
    <name type="scientific">Pseudoalteromonas piratica</name>
    <dbReference type="NCBI Taxonomy" id="1348114"/>
    <lineage>
        <taxon>Bacteria</taxon>
        <taxon>Pseudomonadati</taxon>
        <taxon>Pseudomonadota</taxon>
        <taxon>Gammaproteobacteria</taxon>
        <taxon>Alteromonadales</taxon>
        <taxon>Pseudoalteromonadaceae</taxon>
        <taxon>Pseudoalteromonas</taxon>
    </lineage>
</organism>
<dbReference type="GO" id="GO:0005524">
    <property type="term" value="F:ATP binding"/>
    <property type="evidence" value="ECO:0007669"/>
    <property type="project" value="UniProtKB-KW"/>
</dbReference>
<evidence type="ECO:0000313" key="7">
    <source>
        <dbReference type="EMBL" id="AIY64241.1"/>
    </source>
</evidence>
<dbReference type="HOGENOM" id="CLU_000604_1_2_6"/>
<dbReference type="RefSeq" id="WP_038638612.1">
    <property type="nucleotide sequence ID" value="NZ_CP009888.1"/>
</dbReference>
<evidence type="ECO:0000313" key="8">
    <source>
        <dbReference type="Proteomes" id="UP000030341"/>
    </source>
</evidence>
<evidence type="ECO:0000256" key="2">
    <source>
        <dbReference type="ARBA" id="ARBA00022448"/>
    </source>
</evidence>
<dbReference type="PROSITE" id="PS00211">
    <property type="entry name" value="ABC_TRANSPORTER_1"/>
    <property type="match status" value="1"/>
</dbReference>
<keyword evidence="5" id="KW-0067">ATP-binding</keyword>
<keyword evidence="8" id="KW-1185">Reference proteome</keyword>
<feature type="domain" description="ABC transporter" evidence="6">
    <location>
        <begin position="6"/>
        <end position="232"/>
    </location>
</feature>
<protein>
    <recommendedName>
        <fullName evidence="6">ABC transporter domain-containing protein</fullName>
    </recommendedName>
</protein>
<dbReference type="Proteomes" id="UP000030341">
    <property type="component" value="Chromosome 1"/>
</dbReference>
<comment type="similarity">
    <text evidence="1">Belongs to the ABC transporter superfamily.</text>
</comment>
<dbReference type="CDD" id="cd03230">
    <property type="entry name" value="ABC_DR_subfamily_A"/>
    <property type="match status" value="1"/>
</dbReference>
<keyword evidence="4" id="KW-0547">Nucleotide-binding</keyword>
<dbReference type="STRING" id="1348114.OM33_03050"/>
<name>A0A0A7EDU6_9GAMM</name>
<dbReference type="GO" id="GO:0016887">
    <property type="term" value="F:ATP hydrolysis activity"/>
    <property type="evidence" value="ECO:0007669"/>
    <property type="project" value="InterPro"/>
</dbReference>
<dbReference type="PANTHER" id="PTHR42711:SF5">
    <property type="entry name" value="ABC TRANSPORTER ATP-BINDING PROTEIN NATA"/>
    <property type="match status" value="1"/>
</dbReference>
<dbReference type="Gene3D" id="3.40.50.300">
    <property type="entry name" value="P-loop containing nucleotide triphosphate hydrolases"/>
    <property type="match status" value="1"/>
</dbReference>
<gene>
    <name evidence="7" type="ORF">OM33_03050</name>
</gene>
<dbReference type="OrthoDB" id="9804819at2"/>
<dbReference type="InterPro" id="IPR050763">
    <property type="entry name" value="ABC_transporter_ATP-binding"/>
</dbReference>
<dbReference type="eggNOG" id="COG1131">
    <property type="taxonomic scope" value="Bacteria"/>
</dbReference>
<dbReference type="AlphaFoldDB" id="A0A0A7EDU6"/>
<keyword evidence="3" id="KW-0536">Nodulation</keyword>
<evidence type="ECO:0000256" key="4">
    <source>
        <dbReference type="ARBA" id="ARBA00022741"/>
    </source>
</evidence>
<dbReference type="InterPro" id="IPR017871">
    <property type="entry name" value="ABC_transporter-like_CS"/>
</dbReference>
<dbReference type="SUPFAM" id="SSF52540">
    <property type="entry name" value="P-loop containing nucleoside triphosphate hydrolases"/>
    <property type="match status" value="1"/>
</dbReference>
<dbReference type="PROSITE" id="PS50893">
    <property type="entry name" value="ABC_TRANSPORTER_2"/>
    <property type="match status" value="1"/>
</dbReference>
<dbReference type="Pfam" id="PF00005">
    <property type="entry name" value="ABC_tran"/>
    <property type="match status" value="1"/>
</dbReference>
<evidence type="ECO:0000259" key="6">
    <source>
        <dbReference type="PROSITE" id="PS50893"/>
    </source>
</evidence>
<evidence type="ECO:0000256" key="3">
    <source>
        <dbReference type="ARBA" id="ARBA00022458"/>
    </source>
</evidence>
<sequence>MTQPIITIEKAIKSYNSLRVLDKLNWQVNEGDIVGLLGKNAAGKSTLLESIMGLRELEQGEIKLWGYQWHELPQSQKQKIGYVAQTSSAFEWMKVSQYLNYICQFFPSWDKAYCETLLKRWRISDDQVISKLSGGQKQMLDVVQALSIRPELLILDEPVAHLDPNMRRAFLKEVIDLCCEHGTTVIFSTHIVSDLERVANRVAVLQFGVIRHYYELDELKASIAKLSFANSEKTNLLEKDASISKLQQFGDTTTTSIIAPLKKPIDEWCAFYGIDATIQPMNLEDWYLEVANEFV</sequence>
<dbReference type="InterPro" id="IPR003439">
    <property type="entry name" value="ABC_transporter-like_ATP-bd"/>
</dbReference>
<evidence type="ECO:0000256" key="5">
    <source>
        <dbReference type="ARBA" id="ARBA00022840"/>
    </source>
</evidence>
<reference evidence="7 8" key="1">
    <citation type="submission" date="2014-11" db="EMBL/GenBank/DDBJ databases">
        <title>Complete Genome Sequence of Pseudoalteromonas sp. Strain OCN003 Isolated from Kaneohe Bay, Oahu, Hawaii.</title>
        <authorList>
            <person name="Beurmann S."/>
            <person name="Videau P."/>
            <person name="Ushijima B."/>
            <person name="Smith A.M."/>
            <person name="Aeby G.S."/>
            <person name="Callahan S.M."/>
            <person name="Belcaid M."/>
        </authorList>
    </citation>
    <scope>NUCLEOTIDE SEQUENCE [LARGE SCALE GENOMIC DNA]</scope>
    <source>
        <strain evidence="7 8">OCN003</strain>
    </source>
</reference>